<dbReference type="Gene3D" id="3.40.50.300">
    <property type="entry name" value="P-loop containing nucleotide triphosphate hydrolases"/>
    <property type="match status" value="1"/>
</dbReference>
<dbReference type="OrthoDB" id="9791543at2"/>
<comment type="caution">
    <text evidence="1">The sequence shown here is derived from an EMBL/GenBank/DDBJ whole genome shotgun (WGS) entry which is preliminary data.</text>
</comment>
<dbReference type="EMBL" id="LQZQ01000049">
    <property type="protein sequence ID" value="KYG72265.1"/>
    <property type="molecule type" value="Genomic_DNA"/>
</dbReference>
<dbReference type="RefSeq" id="WP_062593365.1">
    <property type="nucleotide sequence ID" value="NZ_LQZQ01000049.1"/>
</dbReference>
<dbReference type="AlphaFoldDB" id="A0A150X0K8"/>
<dbReference type="PANTHER" id="PTHR39206:SF1">
    <property type="entry name" value="SLL8004 PROTEIN"/>
    <property type="match status" value="1"/>
</dbReference>
<dbReference type="STRING" id="279360.MB14_09500"/>
<proteinExistence type="predicted"/>
<protein>
    <recommendedName>
        <fullName evidence="3">UDP-N-acetylglucosamine kinase</fullName>
    </recommendedName>
</protein>
<organism evidence="1 2">
    <name type="scientific">Roseivirga ehrenbergii (strain DSM 102268 / JCM 13514 / KCTC 12282 / NCIMB 14502 / KMM 6017)</name>
    <dbReference type="NCBI Taxonomy" id="279360"/>
    <lineage>
        <taxon>Bacteria</taxon>
        <taxon>Pseudomonadati</taxon>
        <taxon>Bacteroidota</taxon>
        <taxon>Cytophagia</taxon>
        <taxon>Cytophagales</taxon>
        <taxon>Roseivirgaceae</taxon>
        <taxon>Roseivirga</taxon>
    </lineage>
</organism>
<reference evidence="1" key="1">
    <citation type="submission" date="2016-01" db="EMBL/GenBank/DDBJ databases">
        <title>Genome sequencing of Roseivirga ehrenbergii KMM 6017.</title>
        <authorList>
            <person name="Selvaratnam C."/>
            <person name="Thevarajoo S."/>
            <person name="Goh K.M."/>
            <person name="Ee R."/>
            <person name="Chan K.-G."/>
            <person name="Chong C.S."/>
        </authorList>
    </citation>
    <scope>NUCLEOTIDE SEQUENCE [LARGE SCALE GENOMIC DNA]</scope>
    <source>
        <strain evidence="1">KMM 6017</strain>
    </source>
</reference>
<dbReference type="InterPro" id="IPR027417">
    <property type="entry name" value="P-loop_NTPase"/>
</dbReference>
<sequence length="253" mass="29641">MRVFAGPNGSGKSTIIDSVRRHEINGLPIDFGVYINADLIHQELLKTKLCFGDFELEIHEDDFIQIAINSGLINDGFNESEFRNSFKIRGNCIHLINNFYGDRLAQIIADYLRKRMLQTKRKFSFETVFSHSSKIDIMKQAAEEGYKVYLYFVSTEDPEINKFRVKEVRVKEGGHDVPEDKIESRYYRSLELMYEAAQVSYQAFFFDNSRDGQASRQVAHFKIVKGEKQWDELQSENLPGWFLKYYLNKIERE</sequence>
<gene>
    <name evidence="1" type="ORF">MB14_09500</name>
</gene>
<dbReference type="PANTHER" id="PTHR39206">
    <property type="entry name" value="SLL8004 PROTEIN"/>
    <property type="match status" value="1"/>
</dbReference>
<accession>A0A150X0K8</accession>
<dbReference type="SUPFAM" id="SSF52540">
    <property type="entry name" value="P-loop containing nucleoside triphosphate hydrolases"/>
    <property type="match status" value="1"/>
</dbReference>
<evidence type="ECO:0008006" key="3">
    <source>
        <dbReference type="Google" id="ProtNLM"/>
    </source>
</evidence>
<evidence type="ECO:0000313" key="2">
    <source>
        <dbReference type="Proteomes" id="UP000075583"/>
    </source>
</evidence>
<name>A0A150X0K8_ROSEK</name>
<keyword evidence="2" id="KW-1185">Reference proteome</keyword>
<dbReference type="Proteomes" id="UP000075583">
    <property type="component" value="Unassembled WGS sequence"/>
</dbReference>
<evidence type="ECO:0000313" key="1">
    <source>
        <dbReference type="EMBL" id="KYG72265.1"/>
    </source>
</evidence>